<keyword evidence="3" id="KW-1185">Reference proteome</keyword>
<sequence length="96" mass="10617">MSVSRRIQLPPNFTLKQTLDFVEAANRFKSNVSFHSNGYLLNCKGVLGMVSFCLQFQSRGELQLIIDGPDEEEANAALESLLHKAPVSPGLLRKAL</sequence>
<organism evidence="2 3">
    <name type="scientific">Paenibacillus chartarius</name>
    <dbReference type="NCBI Taxonomy" id="747481"/>
    <lineage>
        <taxon>Bacteria</taxon>
        <taxon>Bacillati</taxon>
        <taxon>Bacillota</taxon>
        <taxon>Bacilli</taxon>
        <taxon>Bacillales</taxon>
        <taxon>Paenibacillaceae</taxon>
        <taxon>Paenibacillus</taxon>
    </lineage>
</organism>
<gene>
    <name evidence="2" type="ORF">ACFFK0_26435</name>
</gene>
<comment type="caution">
    <text evidence="2">The sequence shown here is derived from an EMBL/GenBank/DDBJ whole genome shotgun (WGS) entry which is preliminary data.</text>
</comment>
<dbReference type="InterPro" id="IPR035895">
    <property type="entry name" value="HPr-like_sf"/>
</dbReference>
<feature type="domain" description="HPr" evidence="1">
    <location>
        <begin position="20"/>
        <end position="83"/>
    </location>
</feature>
<dbReference type="RefSeq" id="WP_377473609.1">
    <property type="nucleotide sequence ID" value="NZ_JBHLWN010000105.1"/>
</dbReference>
<accession>A0ABV6DTE7</accession>
<evidence type="ECO:0000259" key="1">
    <source>
        <dbReference type="Pfam" id="PF00381"/>
    </source>
</evidence>
<dbReference type="InterPro" id="IPR000032">
    <property type="entry name" value="HPr-like"/>
</dbReference>
<proteinExistence type="predicted"/>
<dbReference type="Proteomes" id="UP001589776">
    <property type="component" value="Unassembled WGS sequence"/>
</dbReference>
<dbReference type="EMBL" id="JBHLWN010000105">
    <property type="protein sequence ID" value="MFC0215941.1"/>
    <property type="molecule type" value="Genomic_DNA"/>
</dbReference>
<dbReference type="SUPFAM" id="SSF55594">
    <property type="entry name" value="HPr-like"/>
    <property type="match status" value="1"/>
</dbReference>
<name>A0ABV6DTE7_9BACL</name>
<dbReference type="Pfam" id="PF00381">
    <property type="entry name" value="PTS-HPr"/>
    <property type="match status" value="1"/>
</dbReference>
<protein>
    <submittedName>
        <fullName evidence="2">HPr family phosphocarrier protein</fullName>
    </submittedName>
</protein>
<evidence type="ECO:0000313" key="2">
    <source>
        <dbReference type="EMBL" id="MFC0215941.1"/>
    </source>
</evidence>
<reference evidence="2 3" key="1">
    <citation type="submission" date="2024-09" db="EMBL/GenBank/DDBJ databases">
        <authorList>
            <person name="Sun Q."/>
            <person name="Mori K."/>
        </authorList>
    </citation>
    <scope>NUCLEOTIDE SEQUENCE [LARGE SCALE GENOMIC DNA]</scope>
    <source>
        <strain evidence="2 3">CCM 7759</strain>
    </source>
</reference>
<dbReference type="Gene3D" id="3.30.1340.10">
    <property type="entry name" value="HPr-like"/>
    <property type="match status" value="1"/>
</dbReference>
<evidence type="ECO:0000313" key="3">
    <source>
        <dbReference type="Proteomes" id="UP001589776"/>
    </source>
</evidence>